<keyword evidence="5 8" id="KW-0378">Hydrolase</keyword>
<dbReference type="PANTHER" id="PTHR11079">
    <property type="entry name" value="CYTOSINE DEAMINASE FAMILY MEMBER"/>
    <property type="match status" value="1"/>
</dbReference>
<dbReference type="HAMAP" id="MF_00972">
    <property type="entry name" value="tRNA_aden_deaminase"/>
    <property type="match status" value="1"/>
</dbReference>
<gene>
    <name evidence="8 10" type="primary">tadA</name>
    <name evidence="10" type="ORF">E4T80_09665</name>
</gene>
<dbReference type="Proteomes" id="UP000297396">
    <property type="component" value="Unassembled WGS sequence"/>
</dbReference>
<evidence type="ECO:0000256" key="6">
    <source>
        <dbReference type="ARBA" id="ARBA00022833"/>
    </source>
</evidence>
<evidence type="ECO:0000256" key="7">
    <source>
        <dbReference type="ARBA" id="ARBA00048045"/>
    </source>
</evidence>
<evidence type="ECO:0000259" key="9">
    <source>
        <dbReference type="PROSITE" id="PS51747"/>
    </source>
</evidence>
<proteinExistence type="inferred from homology"/>
<feature type="binding site" evidence="8">
    <location>
        <position position="68"/>
    </location>
    <ligand>
        <name>Zn(2+)</name>
        <dbReference type="ChEBI" id="CHEBI:29105"/>
        <note>catalytic</note>
    </ligand>
</feature>
<evidence type="ECO:0000313" key="11">
    <source>
        <dbReference type="Proteomes" id="UP000297396"/>
    </source>
</evidence>
<dbReference type="NCBIfam" id="NF008113">
    <property type="entry name" value="PRK10860.1"/>
    <property type="match status" value="1"/>
</dbReference>
<feature type="domain" description="CMP/dCMP-type deaminase" evidence="9">
    <location>
        <begin position="16"/>
        <end position="128"/>
    </location>
</feature>
<dbReference type="EC" id="3.5.4.33" evidence="8"/>
<comment type="catalytic activity">
    <reaction evidence="7 8">
        <text>adenosine(34) in tRNA + H2O + H(+) = inosine(34) in tRNA + NH4(+)</text>
        <dbReference type="Rhea" id="RHEA:43168"/>
        <dbReference type="Rhea" id="RHEA-COMP:10373"/>
        <dbReference type="Rhea" id="RHEA-COMP:10374"/>
        <dbReference type="ChEBI" id="CHEBI:15377"/>
        <dbReference type="ChEBI" id="CHEBI:15378"/>
        <dbReference type="ChEBI" id="CHEBI:28938"/>
        <dbReference type="ChEBI" id="CHEBI:74411"/>
        <dbReference type="ChEBI" id="CHEBI:82852"/>
        <dbReference type="EC" id="3.5.4.33"/>
    </reaction>
</comment>
<dbReference type="InterPro" id="IPR016193">
    <property type="entry name" value="Cytidine_deaminase-like"/>
</dbReference>
<dbReference type="RefSeq" id="WP_135057871.1">
    <property type="nucleotide sequence ID" value="NZ_JADGLC010000022.1"/>
</dbReference>
<dbReference type="PANTHER" id="PTHR11079:SF202">
    <property type="entry name" value="TRNA-SPECIFIC ADENOSINE DEAMINASE"/>
    <property type="match status" value="1"/>
</dbReference>
<dbReference type="SUPFAM" id="SSF53927">
    <property type="entry name" value="Cytidine deaminase-like"/>
    <property type="match status" value="1"/>
</dbReference>
<dbReference type="PROSITE" id="PS51747">
    <property type="entry name" value="CYT_DCMP_DEAMINASES_2"/>
    <property type="match status" value="1"/>
</dbReference>
<evidence type="ECO:0000256" key="4">
    <source>
        <dbReference type="ARBA" id="ARBA00022723"/>
    </source>
</evidence>
<dbReference type="OrthoDB" id="9802676at2"/>
<dbReference type="PROSITE" id="PS00903">
    <property type="entry name" value="CYT_DCMP_DEAMINASES_1"/>
    <property type="match status" value="1"/>
</dbReference>
<comment type="function">
    <text evidence="8">Catalyzes the deamination of adenosine to inosine at the wobble position 34 of tRNA(Arg2).</text>
</comment>
<feature type="active site" description="Proton donor" evidence="8">
    <location>
        <position position="70"/>
    </location>
</feature>
<keyword evidence="4 8" id="KW-0479">Metal-binding</keyword>
<dbReference type="Pfam" id="PF00383">
    <property type="entry name" value="dCMP_cyt_deam_1"/>
    <property type="match status" value="1"/>
</dbReference>
<dbReference type="GO" id="GO:0008270">
    <property type="term" value="F:zinc ion binding"/>
    <property type="evidence" value="ECO:0007669"/>
    <property type="project" value="UniProtKB-UniRule"/>
</dbReference>
<dbReference type="AlphaFoldDB" id="A0A4Y9JU05"/>
<comment type="cofactor">
    <cofactor evidence="8">
        <name>Zn(2+)</name>
        <dbReference type="ChEBI" id="CHEBI:29105"/>
    </cofactor>
    <text evidence="8">Binds 1 zinc ion per subunit.</text>
</comment>
<evidence type="ECO:0000256" key="3">
    <source>
        <dbReference type="ARBA" id="ARBA00022694"/>
    </source>
</evidence>
<comment type="caution">
    <text evidence="10">The sequence shown here is derived from an EMBL/GenBank/DDBJ whole genome shotgun (WGS) entry which is preliminary data.</text>
</comment>
<keyword evidence="6 8" id="KW-0862">Zinc</keyword>
<dbReference type="InterPro" id="IPR028883">
    <property type="entry name" value="tRNA_aden_deaminase"/>
</dbReference>
<comment type="similarity">
    <text evidence="1">Belongs to the cytidine and deoxycytidylate deaminase family. ADAT2 subfamily.</text>
</comment>
<dbReference type="GO" id="GO:0002100">
    <property type="term" value="P:tRNA wobble adenosine to inosine editing"/>
    <property type="evidence" value="ECO:0007669"/>
    <property type="project" value="UniProtKB-UniRule"/>
</dbReference>
<evidence type="ECO:0000256" key="5">
    <source>
        <dbReference type="ARBA" id="ARBA00022801"/>
    </source>
</evidence>
<comment type="subunit">
    <text evidence="2 8">Homodimer.</text>
</comment>
<dbReference type="Gene3D" id="3.40.140.10">
    <property type="entry name" value="Cytidine Deaminase, domain 2"/>
    <property type="match status" value="1"/>
</dbReference>
<reference evidence="10 11" key="1">
    <citation type="submission" date="2019-03" db="EMBL/GenBank/DDBJ databases">
        <title>Diversity of the mouse oral microbiome.</title>
        <authorList>
            <person name="Joseph S."/>
            <person name="Aduse-Opoku J."/>
            <person name="Curtis M."/>
            <person name="Wade W."/>
            <person name="Hashim A."/>
        </authorList>
    </citation>
    <scope>NUCLEOTIDE SEQUENCE [LARGE SCALE GENOMIC DNA]</scope>
    <source>
        <strain evidence="10 11">WT12</strain>
    </source>
</reference>
<dbReference type="GO" id="GO:0052717">
    <property type="term" value="F:tRNA-specific adenosine-34 deaminase activity"/>
    <property type="evidence" value="ECO:0007669"/>
    <property type="project" value="UniProtKB-UniRule"/>
</dbReference>
<evidence type="ECO:0000256" key="1">
    <source>
        <dbReference type="ARBA" id="ARBA00010669"/>
    </source>
</evidence>
<feature type="binding site" evidence="8">
    <location>
        <position position="101"/>
    </location>
    <ligand>
        <name>Zn(2+)</name>
        <dbReference type="ChEBI" id="CHEBI:29105"/>
        <note>catalytic</note>
    </ligand>
</feature>
<evidence type="ECO:0000256" key="8">
    <source>
        <dbReference type="HAMAP-Rule" id="MF_00972"/>
    </source>
</evidence>
<accession>A0A4Y9JU05</accession>
<keyword evidence="3 8" id="KW-0819">tRNA processing</keyword>
<dbReference type="EMBL" id="SPPA01000022">
    <property type="protein sequence ID" value="TFV08802.1"/>
    <property type="molecule type" value="Genomic_DNA"/>
</dbReference>
<dbReference type="InterPro" id="IPR002125">
    <property type="entry name" value="CMP_dCMP_dom"/>
</dbReference>
<name>A0A4Y9JU05_9PAST</name>
<protein>
    <recommendedName>
        <fullName evidence="8">tRNA-specific adenosine deaminase</fullName>
        <ecNumber evidence="8">3.5.4.33</ecNumber>
    </recommendedName>
</protein>
<evidence type="ECO:0000313" key="10">
    <source>
        <dbReference type="EMBL" id="TFV08802.1"/>
    </source>
</evidence>
<sequence>MFIQPQQHHCELHLSEQDYALMQHALMLADNAEREGEIPVGAVVIDPQGQIIGEGWNRSISLSDPSAHAEMLAIRSAAQRLGNYRLIDCTLYVTLEPCTMCAGAILHSRLGRLVFGAADYKTGAIGSRFHFFEEYKMNHFLHIRGGVMAAQCGEKISRFFQKRRAEKKALKALQAVSLG</sequence>
<dbReference type="InterPro" id="IPR016192">
    <property type="entry name" value="APOBEC/CMP_deaminase_Zn-bd"/>
</dbReference>
<organism evidence="10 11">
    <name type="scientific">Muribacter muris</name>
    <dbReference type="NCBI Taxonomy" id="67855"/>
    <lineage>
        <taxon>Bacteria</taxon>
        <taxon>Pseudomonadati</taxon>
        <taxon>Pseudomonadota</taxon>
        <taxon>Gammaproteobacteria</taxon>
        <taxon>Pasteurellales</taxon>
        <taxon>Pasteurellaceae</taxon>
        <taxon>Muribacter</taxon>
    </lineage>
</organism>
<dbReference type="FunFam" id="3.40.140.10:FF:000005">
    <property type="entry name" value="tRNA-specific adenosine deaminase"/>
    <property type="match status" value="1"/>
</dbReference>
<evidence type="ECO:0000256" key="2">
    <source>
        <dbReference type="ARBA" id="ARBA00011738"/>
    </source>
</evidence>
<dbReference type="CDD" id="cd01285">
    <property type="entry name" value="nucleoside_deaminase"/>
    <property type="match status" value="1"/>
</dbReference>
<feature type="binding site" evidence="8">
    <location>
        <position position="98"/>
    </location>
    <ligand>
        <name>Zn(2+)</name>
        <dbReference type="ChEBI" id="CHEBI:29105"/>
        <note>catalytic</note>
    </ligand>
</feature>